<dbReference type="RefSeq" id="WP_284392772.1">
    <property type="nucleotide sequence ID" value="NZ_BSNG01000001.1"/>
</dbReference>
<feature type="region of interest" description="Disordered" evidence="1">
    <location>
        <begin position="35"/>
        <end position="121"/>
    </location>
</feature>
<dbReference type="EMBL" id="BSNG01000001">
    <property type="protein sequence ID" value="GLQ11484.1"/>
    <property type="molecule type" value="Genomic_DNA"/>
</dbReference>
<feature type="signal peptide" evidence="2">
    <location>
        <begin position="1"/>
        <end position="21"/>
    </location>
</feature>
<organism evidence="4 5">
    <name type="scientific">Devosia yakushimensis</name>
    <dbReference type="NCBI Taxonomy" id="470028"/>
    <lineage>
        <taxon>Bacteria</taxon>
        <taxon>Pseudomonadati</taxon>
        <taxon>Pseudomonadota</taxon>
        <taxon>Alphaproteobacteria</taxon>
        <taxon>Hyphomicrobiales</taxon>
        <taxon>Devosiaceae</taxon>
        <taxon>Devosia</taxon>
    </lineage>
</organism>
<reference evidence="4" key="1">
    <citation type="journal article" date="2014" name="Int. J. Syst. Evol. Microbiol.">
        <title>Complete genome of a new Firmicutes species belonging to the dominant human colonic microbiota ('Ruminococcus bicirculans') reveals two chromosomes and a selective capacity to utilize plant glucans.</title>
        <authorList>
            <consortium name="NISC Comparative Sequencing Program"/>
            <person name="Wegmann U."/>
            <person name="Louis P."/>
            <person name="Goesmann A."/>
            <person name="Henrissat B."/>
            <person name="Duncan S.H."/>
            <person name="Flint H.J."/>
        </authorList>
    </citation>
    <scope>NUCLEOTIDE SEQUENCE</scope>
    <source>
        <strain evidence="4">NBRC 103855</strain>
    </source>
</reference>
<feature type="compositionally biased region" description="Pro residues" evidence="1">
    <location>
        <begin position="50"/>
        <end position="61"/>
    </location>
</feature>
<reference evidence="4" key="2">
    <citation type="submission" date="2023-01" db="EMBL/GenBank/DDBJ databases">
        <title>Draft genome sequence of Devosia yakushimensis strain NBRC 103855.</title>
        <authorList>
            <person name="Sun Q."/>
            <person name="Mori K."/>
        </authorList>
    </citation>
    <scope>NUCLEOTIDE SEQUENCE</scope>
    <source>
        <strain evidence="4">NBRC 103855</strain>
    </source>
</reference>
<dbReference type="Proteomes" id="UP001161406">
    <property type="component" value="Unassembled WGS sequence"/>
</dbReference>
<feature type="chain" id="PRO_5046573532" description="Extensin-like C-terminal domain-containing protein" evidence="2">
    <location>
        <begin position="22"/>
        <end position="308"/>
    </location>
</feature>
<dbReference type="InterPro" id="IPR009683">
    <property type="entry name" value="Extensin-like_C"/>
</dbReference>
<feature type="domain" description="Extensin-like C-terminal" evidence="3">
    <location>
        <begin position="140"/>
        <end position="300"/>
    </location>
</feature>
<feature type="compositionally biased region" description="Acidic residues" evidence="1">
    <location>
        <begin position="95"/>
        <end position="106"/>
    </location>
</feature>
<accession>A0ABQ5UK18</accession>
<evidence type="ECO:0000259" key="3">
    <source>
        <dbReference type="Pfam" id="PF06904"/>
    </source>
</evidence>
<evidence type="ECO:0000313" key="5">
    <source>
        <dbReference type="Proteomes" id="UP001161406"/>
    </source>
</evidence>
<keyword evidence="2" id="KW-0732">Signal</keyword>
<sequence>MRLPLIVPLAALVCLAHPVVAQDLFKPFQDMVEELTGPPSQAATPRPDAAEPPEPLPPSPRPRPEAPAEAEAPEKAEDNVPPLPQPRPETAPEPAEAEPEPAEDASEAPAAPSGPSEDEVADRVYQTACPALLLGLVEAEAAPPLSEDMCGERSPLIVTAVLANGRMVPLSSPITTNCEMASALPGWVGAVDGYARSALDSPLAEVVTGTSYMCRKRNGAENGFTSEHGFANAVDVTGFTLEDGRGIGVEGDWMPATAPEGRLLRFAHDAGCTGFTTVLGPEANAEHHDHLHLDLGCHGQSCTARICE</sequence>
<keyword evidence="5" id="KW-1185">Reference proteome</keyword>
<gene>
    <name evidence="4" type="ORF">GCM10007913_34160</name>
</gene>
<evidence type="ECO:0000313" key="4">
    <source>
        <dbReference type="EMBL" id="GLQ11484.1"/>
    </source>
</evidence>
<comment type="caution">
    <text evidence="4">The sequence shown here is derived from an EMBL/GenBank/DDBJ whole genome shotgun (WGS) entry which is preliminary data.</text>
</comment>
<feature type="compositionally biased region" description="Pro residues" evidence="1">
    <location>
        <begin position="81"/>
        <end position="91"/>
    </location>
</feature>
<evidence type="ECO:0000256" key="1">
    <source>
        <dbReference type="SAM" id="MobiDB-lite"/>
    </source>
</evidence>
<protein>
    <recommendedName>
        <fullName evidence="3">Extensin-like C-terminal domain-containing protein</fullName>
    </recommendedName>
</protein>
<feature type="compositionally biased region" description="Basic and acidic residues" evidence="1">
    <location>
        <begin position="62"/>
        <end position="78"/>
    </location>
</feature>
<dbReference type="Pfam" id="PF06904">
    <property type="entry name" value="Extensin-like_C"/>
    <property type="match status" value="1"/>
</dbReference>
<evidence type="ECO:0000256" key="2">
    <source>
        <dbReference type="SAM" id="SignalP"/>
    </source>
</evidence>
<proteinExistence type="predicted"/>
<name>A0ABQ5UK18_9HYPH</name>